<feature type="region of interest" description="Disordered" evidence="1">
    <location>
        <begin position="199"/>
        <end position="219"/>
    </location>
</feature>
<evidence type="ECO:0000313" key="3">
    <source>
        <dbReference type="Proteomes" id="UP001388673"/>
    </source>
</evidence>
<feature type="compositionally biased region" description="Low complexity" evidence="1">
    <location>
        <begin position="199"/>
        <end position="209"/>
    </location>
</feature>
<feature type="region of interest" description="Disordered" evidence="1">
    <location>
        <begin position="321"/>
        <end position="368"/>
    </location>
</feature>
<dbReference type="Proteomes" id="UP001388673">
    <property type="component" value="Unassembled WGS sequence"/>
</dbReference>
<sequence>MNLETPGTTPPATSTTFDSRLAYIRSQSPYSQPTASSSTSYPVLPTHQRQSSTSSATPLQPPPPSHPGCVLCSQIQASYSRNGEGASPLASPSPRMAILPSTTDGDMGYHQPFEPSRSLSPAPISDRRGSSSNSTKEAVYHDREITIFRAEGKERLCSDGRHIIVAINRHLESVYDLGPADVPTLGHMLETARRILLSSSGSQTTTTASEAERGKGKAKDDDVRVGFVGSVVRDPQSPHAHLHAHALLGPIDTSLSGANFWRRNVVFGSMNWWSLEDLRAEIRESTSNNRVKSGYVHRGAAPIDRVLDAGSLEGLPNALDPDIYKDASPPNSALVNRTSSELSPKMSTSSSNTVHGSSGGASDSLNGTDGYVAVDLEDAKSVTRGGRI</sequence>
<feature type="compositionally biased region" description="Low complexity" evidence="1">
    <location>
        <begin position="1"/>
        <end position="16"/>
    </location>
</feature>
<evidence type="ECO:0000256" key="1">
    <source>
        <dbReference type="SAM" id="MobiDB-lite"/>
    </source>
</evidence>
<name>A0AAW0Z2Q0_9TREE</name>
<proteinExistence type="predicted"/>
<comment type="caution">
    <text evidence="2">The sequence shown here is derived from an EMBL/GenBank/DDBJ whole genome shotgun (WGS) entry which is preliminary data.</text>
</comment>
<dbReference type="SUPFAM" id="SSF54197">
    <property type="entry name" value="HIT-like"/>
    <property type="match status" value="1"/>
</dbReference>
<accession>A0AAW0Z2Q0</accession>
<dbReference type="Gene3D" id="3.30.428.10">
    <property type="entry name" value="HIT-like"/>
    <property type="match status" value="1"/>
</dbReference>
<dbReference type="EMBL" id="JBCAWK010000003">
    <property type="protein sequence ID" value="KAK8864345.1"/>
    <property type="molecule type" value="Genomic_DNA"/>
</dbReference>
<reference evidence="2 3" key="1">
    <citation type="journal article" date="2024" name="bioRxiv">
        <title>Comparative genomics of Cryptococcus and Kwoniella reveals pathogenesis evolution and contrasting karyotype dynamics via intercentromeric recombination or chromosome fusion.</title>
        <authorList>
            <person name="Coelho M.A."/>
            <person name="David-Palma M."/>
            <person name="Shea T."/>
            <person name="Bowers K."/>
            <person name="McGinley-Smith S."/>
            <person name="Mohammad A.W."/>
            <person name="Gnirke A."/>
            <person name="Yurkov A.M."/>
            <person name="Nowrousian M."/>
            <person name="Sun S."/>
            <person name="Cuomo C.A."/>
            <person name="Heitman J."/>
        </authorList>
    </citation>
    <scope>NUCLEOTIDE SEQUENCE [LARGE SCALE GENOMIC DNA]</scope>
    <source>
        <strain evidence="2 3">CBS 13917</strain>
    </source>
</reference>
<protein>
    <recommendedName>
        <fullName evidence="4">HIT domain-containing protein</fullName>
    </recommendedName>
</protein>
<gene>
    <name evidence="2" type="ORF">IAR55_001592</name>
</gene>
<evidence type="ECO:0000313" key="2">
    <source>
        <dbReference type="EMBL" id="KAK8864345.1"/>
    </source>
</evidence>
<feature type="region of interest" description="Disordered" evidence="1">
    <location>
        <begin position="1"/>
        <end position="137"/>
    </location>
</feature>
<feature type="compositionally biased region" description="Basic and acidic residues" evidence="1">
    <location>
        <begin position="210"/>
        <end position="219"/>
    </location>
</feature>
<feature type="compositionally biased region" description="Polar residues" evidence="1">
    <location>
        <begin position="25"/>
        <end position="58"/>
    </location>
</feature>
<feature type="compositionally biased region" description="Low complexity" evidence="1">
    <location>
        <begin position="347"/>
        <end position="356"/>
    </location>
</feature>
<evidence type="ECO:0008006" key="4">
    <source>
        <dbReference type="Google" id="ProtNLM"/>
    </source>
</evidence>
<feature type="compositionally biased region" description="Polar residues" evidence="1">
    <location>
        <begin position="329"/>
        <end position="346"/>
    </location>
</feature>
<dbReference type="GeneID" id="92178851"/>
<dbReference type="RefSeq" id="XP_066804641.1">
    <property type="nucleotide sequence ID" value="XM_066944718.1"/>
</dbReference>
<keyword evidence="3" id="KW-1185">Reference proteome</keyword>
<organism evidence="2 3">
    <name type="scientific">Kwoniella newhampshirensis</name>
    <dbReference type="NCBI Taxonomy" id="1651941"/>
    <lineage>
        <taxon>Eukaryota</taxon>
        <taxon>Fungi</taxon>
        <taxon>Dikarya</taxon>
        <taxon>Basidiomycota</taxon>
        <taxon>Agaricomycotina</taxon>
        <taxon>Tremellomycetes</taxon>
        <taxon>Tremellales</taxon>
        <taxon>Cryptococcaceae</taxon>
        <taxon>Kwoniella</taxon>
    </lineage>
</organism>
<dbReference type="KEGG" id="kne:92178851"/>
<dbReference type="Pfam" id="PF11969">
    <property type="entry name" value="DcpS_C"/>
    <property type="match status" value="1"/>
</dbReference>
<dbReference type="AlphaFoldDB" id="A0AAW0Z2Q0"/>
<dbReference type="InterPro" id="IPR036265">
    <property type="entry name" value="HIT-like_sf"/>
</dbReference>